<keyword evidence="1" id="KW-0677">Repeat</keyword>
<dbReference type="PROSITE" id="PS50293">
    <property type="entry name" value="TPR_REGION"/>
    <property type="match status" value="2"/>
</dbReference>
<evidence type="ECO:0000256" key="3">
    <source>
        <dbReference type="PROSITE-ProRule" id="PRU00339"/>
    </source>
</evidence>
<evidence type="ECO:0000313" key="5">
    <source>
        <dbReference type="Proteomes" id="UP000266861"/>
    </source>
</evidence>
<dbReference type="SUPFAM" id="SSF48452">
    <property type="entry name" value="TPR-like"/>
    <property type="match status" value="1"/>
</dbReference>
<sequence>MIRNLFPFSASLCSIVPKIRWGILNALSFQVVINNKKVKNFHERSEMSPLKLNNAPALRLRGEIYKKLGKYNEASSDFSKALEKEPNNTPALRSRGKIYQKLKKHEKALTDFNKLLELDPNDYLALKL</sequence>
<dbReference type="SMART" id="SM00028">
    <property type="entry name" value="TPR"/>
    <property type="match status" value="2"/>
</dbReference>
<dbReference type="AlphaFoldDB" id="A0A397J4S3"/>
<organism evidence="4 5">
    <name type="scientific">Diversispora epigaea</name>
    <dbReference type="NCBI Taxonomy" id="1348612"/>
    <lineage>
        <taxon>Eukaryota</taxon>
        <taxon>Fungi</taxon>
        <taxon>Fungi incertae sedis</taxon>
        <taxon>Mucoromycota</taxon>
        <taxon>Glomeromycotina</taxon>
        <taxon>Glomeromycetes</taxon>
        <taxon>Diversisporales</taxon>
        <taxon>Diversisporaceae</taxon>
        <taxon>Diversispora</taxon>
    </lineage>
</organism>
<accession>A0A397J4S3</accession>
<dbReference type="InterPro" id="IPR019734">
    <property type="entry name" value="TPR_rpt"/>
</dbReference>
<dbReference type="OrthoDB" id="1926212at2759"/>
<keyword evidence="5" id="KW-1185">Reference proteome</keyword>
<dbReference type="InterPro" id="IPR011990">
    <property type="entry name" value="TPR-like_helical_dom_sf"/>
</dbReference>
<dbReference type="EMBL" id="PQFF01000102">
    <property type="protein sequence ID" value="RHZ82417.1"/>
    <property type="molecule type" value="Genomic_DNA"/>
</dbReference>
<comment type="caution">
    <text evidence="4">The sequence shown here is derived from an EMBL/GenBank/DDBJ whole genome shotgun (WGS) entry which is preliminary data.</text>
</comment>
<evidence type="ECO:0000256" key="2">
    <source>
        <dbReference type="ARBA" id="ARBA00022803"/>
    </source>
</evidence>
<keyword evidence="2 3" id="KW-0802">TPR repeat</keyword>
<name>A0A397J4S3_9GLOM</name>
<evidence type="ECO:0000313" key="4">
    <source>
        <dbReference type="EMBL" id="RHZ82417.1"/>
    </source>
</evidence>
<evidence type="ECO:0000256" key="1">
    <source>
        <dbReference type="ARBA" id="ARBA00022737"/>
    </source>
</evidence>
<dbReference type="Proteomes" id="UP000266861">
    <property type="component" value="Unassembled WGS sequence"/>
</dbReference>
<reference evidence="4 5" key="1">
    <citation type="submission" date="2018-08" db="EMBL/GenBank/DDBJ databases">
        <title>Genome and evolution of the arbuscular mycorrhizal fungus Diversispora epigaea (formerly Glomus versiforme) and its bacterial endosymbionts.</title>
        <authorList>
            <person name="Sun X."/>
            <person name="Fei Z."/>
            <person name="Harrison M."/>
        </authorList>
    </citation>
    <scope>NUCLEOTIDE SEQUENCE [LARGE SCALE GENOMIC DNA]</scope>
    <source>
        <strain evidence="4 5">IT104</strain>
    </source>
</reference>
<dbReference type="InterPro" id="IPR050498">
    <property type="entry name" value="Ycf3"/>
</dbReference>
<dbReference type="PROSITE" id="PS50005">
    <property type="entry name" value="TPR"/>
    <property type="match status" value="2"/>
</dbReference>
<dbReference type="Gene3D" id="1.25.40.10">
    <property type="entry name" value="Tetratricopeptide repeat domain"/>
    <property type="match status" value="1"/>
</dbReference>
<dbReference type="Pfam" id="PF00515">
    <property type="entry name" value="TPR_1"/>
    <property type="match status" value="2"/>
</dbReference>
<proteinExistence type="predicted"/>
<feature type="repeat" description="TPR" evidence="3">
    <location>
        <begin position="55"/>
        <end position="88"/>
    </location>
</feature>
<protein>
    <submittedName>
        <fullName evidence="4">Uncharacterized protein</fullName>
    </submittedName>
</protein>
<feature type="repeat" description="TPR" evidence="3">
    <location>
        <begin position="89"/>
        <end position="122"/>
    </location>
</feature>
<gene>
    <name evidence="4" type="ORF">Glove_109g394</name>
</gene>
<dbReference type="STRING" id="1348612.A0A397J4S3"/>
<dbReference type="PANTHER" id="PTHR44858">
    <property type="entry name" value="TETRATRICOPEPTIDE REPEAT PROTEIN 6"/>
    <property type="match status" value="1"/>
</dbReference>
<dbReference type="PANTHER" id="PTHR44858:SF1">
    <property type="entry name" value="UDP-N-ACETYLGLUCOSAMINE--PEPTIDE N-ACETYLGLUCOSAMINYLTRANSFERASE SPINDLY-RELATED"/>
    <property type="match status" value="1"/>
</dbReference>